<evidence type="ECO:0000259" key="2">
    <source>
        <dbReference type="Pfam" id="PF07670"/>
    </source>
</evidence>
<dbReference type="Pfam" id="PF07670">
    <property type="entry name" value="Gate"/>
    <property type="match status" value="1"/>
</dbReference>
<feature type="transmembrane region" description="Helical" evidence="1">
    <location>
        <begin position="291"/>
        <end position="313"/>
    </location>
</feature>
<evidence type="ECO:0000313" key="3">
    <source>
        <dbReference type="EMBL" id="MPL94556.1"/>
    </source>
</evidence>
<keyword evidence="1" id="KW-1133">Transmembrane helix</keyword>
<feature type="domain" description="Nucleoside transporter/FeoB GTPase Gate" evidence="2">
    <location>
        <begin position="63"/>
        <end position="120"/>
    </location>
</feature>
<dbReference type="AlphaFoldDB" id="A0A644VT88"/>
<feature type="transmembrane region" description="Helical" evidence="1">
    <location>
        <begin position="366"/>
        <end position="386"/>
    </location>
</feature>
<keyword evidence="1" id="KW-0472">Membrane</keyword>
<evidence type="ECO:0000256" key="1">
    <source>
        <dbReference type="SAM" id="Phobius"/>
    </source>
</evidence>
<proteinExistence type="predicted"/>
<protein>
    <recommendedName>
        <fullName evidence="2">Nucleoside transporter/FeoB GTPase Gate domain-containing protein</fullName>
    </recommendedName>
</protein>
<feature type="transmembrane region" description="Helical" evidence="1">
    <location>
        <begin position="29"/>
        <end position="53"/>
    </location>
</feature>
<feature type="transmembrane region" description="Helical" evidence="1">
    <location>
        <begin position="140"/>
        <end position="162"/>
    </location>
</feature>
<dbReference type="NCBIfam" id="TIGR02871">
    <property type="entry name" value="spore_ylbJ"/>
    <property type="match status" value="1"/>
</dbReference>
<feature type="transmembrane region" description="Helical" evidence="1">
    <location>
        <begin position="168"/>
        <end position="185"/>
    </location>
</feature>
<name>A0A644VT88_9ZZZZ</name>
<feature type="transmembrane region" description="Helical" evidence="1">
    <location>
        <begin position="218"/>
        <end position="239"/>
    </location>
</feature>
<keyword evidence="1" id="KW-0812">Transmembrane</keyword>
<feature type="transmembrane region" description="Helical" evidence="1">
    <location>
        <begin position="325"/>
        <end position="346"/>
    </location>
</feature>
<dbReference type="InterPro" id="IPR011642">
    <property type="entry name" value="Gate_dom"/>
</dbReference>
<feature type="transmembrane region" description="Helical" evidence="1">
    <location>
        <begin position="6"/>
        <end position="22"/>
    </location>
</feature>
<organism evidence="3">
    <name type="scientific">bioreactor metagenome</name>
    <dbReference type="NCBI Taxonomy" id="1076179"/>
    <lineage>
        <taxon>unclassified sequences</taxon>
        <taxon>metagenomes</taxon>
        <taxon>ecological metagenomes</taxon>
    </lineage>
</organism>
<reference evidence="3" key="1">
    <citation type="submission" date="2019-08" db="EMBL/GenBank/DDBJ databases">
        <authorList>
            <person name="Kucharzyk K."/>
            <person name="Murdoch R.W."/>
            <person name="Higgins S."/>
            <person name="Loffler F."/>
        </authorList>
    </citation>
    <scope>NUCLEOTIDE SEQUENCE</scope>
</reference>
<sequence>MFSIFILWLLIFFLVALLLKLLDIKKNYLICFAITIFIIIFVINLEVSISAAINGTKLVITAILPTIFPFSVICNLLIYYDGITLYSKILGPLICKPLGLSRNCSFPLAASFICGYPLGAKYSSDIYELGYIHKSEYERLLNIASNAGPIFILGAVATAMLYDVKLGYILLIANYFSIIIVGFLTRRNLKLKVSYSNLNNTYKELPFGINLKNSIENAVATTINVGAFVIIFSVLISIIKSNTYISIAFKYLEDLINLPVGTLYNLFLGSIEFTNGCKLISNSNISMSLKLSMMSFILSFSSLSVIAQVSSIVSKSSPNMKKYIFYKFIQGLLSFIITFISSNILLTSVPTSNIITNENYNIYTLYKYFIPILLFFLLTLLISITLKSFKKKLHSS</sequence>
<dbReference type="EMBL" id="VSSQ01000432">
    <property type="protein sequence ID" value="MPL94556.1"/>
    <property type="molecule type" value="Genomic_DNA"/>
</dbReference>
<feature type="transmembrane region" description="Helical" evidence="1">
    <location>
        <begin position="59"/>
        <end position="80"/>
    </location>
</feature>
<accession>A0A644VT88</accession>
<gene>
    <name evidence="3" type="ORF">SDC9_40710</name>
</gene>
<dbReference type="InterPro" id="IPR014226">
    <property type="entry name" value="Spore_IM_YlbJ"/>
</dbReference>
<comment type="caution">
    <text evidence="3">The sequence shown here is derived from an EMBL/GenBank/DDBJ whole genome shotgun (WGS) entry which is preliminary data.</text>
</comment>